<name>A0ABZ3FS32_9ACTN</name>
<evidence type="ECO:0000313" key="3">
    <source>
        <dbReference type="Proteomes" id="UP001442841"/>
    </source>
</evidence>
<keyword evidence="1 2" id="KW-0808">Transferase</keyword>
<dbReference type="InterPro" id="IPR044855">
    <property type="entry name" value="CoA-Trfase_III_dom3_sf"/>
</dbReference>
<dbReference type="Pfam" id="PF02515">
    <property type="entry name" value="CoA_transf_3"/>
    <property type="match status" value="1"/>
</dbReference>
<protein>
    <submittedName>
        <fullName evidence="2">CoA transferase</fullName>
        <ecNumber evidence="2">2.8.3.-</ecNumber>
    </submittedName>
</protein>
<dbReference type="RefSeq" id="WP_425310325.1">
    <property type="nucleotide sequence ID" value="NZ_CP154795.1"/>
</dbReference>
<dbReference type="Gene3D" id="3.40.50.10540">
    <property type="entry name" value="Crotonobetainyl-coa:carnitine coa-transferase, domain 1"/>
    <property type="match status" value="1"/>
</dbReference>
<dbReference type="PANTHER" id="PTHR48207">
    <property type="entry name" value="SUCCINATE--HYDROXYMETHYLGLUTARATE COA-TRANSFERASE"/>
    <property type="match status" value="1"/>
</dbReference>
<dbReference type="PANTHER" id="PTHR48207:SF3">
    <property type="entry name" value="SUCCINATE--HYDROXYMETHYLGLUTARATE COA-TRANSFERASE"/>
    <property type="match status" value="1"/>
</dbReference>
<organism evidence="2 3">
    <name type="scientific">Ammonicoccus fulvus</name>
    <dbReference type="NCBI Taxonomy" id="3138240"/>
    <lineage>
        <taxon>Bacteria</taxon>
        <taxon>Bacillati</taxon>
        <taxon>Actinomycetota</taxon>
        <taxon>Actinomycetes</taxon>
        <taxon>Propionibacteriales</taxon>
        <taxon>Propionibacteriaceae</taxon>
        <taxon>Ammonicoccus</taxon>
    </lineage>
</organism>
<accession>A0ABZ3FS32</accession>
<dbReference type="Proteomes" id="UP001442841">
    <property type="component" value="Chromosome"/>
</dbReference>
<evidence type="ECO:0000256" key="1">
    <source>
        <dbReference type="ARBA" id="ARBA00022679"/>
    </source>
</evidence>
<dbReference type="Gene3D" id="3.30.1540.10">
    <property type="entry name" value="formyl-coa transferase, domain 3"/>
    <property type="match status" value="1"/>
</dbReference>
<sequence length="383" mass="40688">MQETRTDRPLPLEGILVADFSRVLAGPLATMMLADLGARVIKVERPGAGDDTRTWGPPWSPTGSTYFESVNRGKESVALDLSDAGDLALAHELTRRADVLIHNFKPGTMSKLGLGYDEIREDNPGIVYCAINGFGSRAGRDLLGYDFVVQAVGGLMSITGERDEPMKAGVALVDVLTGKDAAIGILAALNARQRTGHGDHLEVTLLTSLLGSLVNQGQSALETGRSPGGMGNQHPSIAPYETLHTADGLIAVACGNDGQFARLAAAIGRPDLANDPRFTTNALRVEHRPVLLAELEDALTAADAATWVDRLNGAQVPAGRVNTIHEAVRLACDLELDPLIEVGPNHAAQIRHPITWTAYQPSEPTPPPGLGEHTDAVRAWLRG</sequence>
<evidence type="ECO:0000313" key="2">
    <source>
        <dbReference type="EMBL" id="XAN08894.1"/>
    </source>
</evidence>
<reference evidence="2 3" key="1">
    <citation type="submission" date="2024-04" db="EMBL/GenBank/DDBJ databases">
        <title>Isolation of an actinomycete strain from pig manure.</title>
        <authorList>
            <person name="Gong T."/>
            <person name="Yu Z."/>
            <person name="An M."/>
            <person name="Wei C."/>
            <person name="Yang W."/>
            <person name="Liu L."/>
        </authorList>
    </citation>
    <scope>NUCLEOTIDE SEQUENCE [LARGE SCALE GENOMIC DNA]</scope>
    <source>
        <strain evidence="2 3">ZF39</strain>
    </source>
</reference>
<dbReference type="InterPro" id="IPR050483">
    <property type="entry name" value="CoA-transferase_III_domain"/>
</dbReference>
<dbReference type="SUPFAM" id="SSF89796">
    <property type="entry name" value="CoA-transferase family III (CaiB/BaiF)"/>
    <property type="match status" value="1"/>
</dbReference>
<dbReference type="InterPro" id="IPR023606">
    <property type="entry name" value="CoA-Trfase_III_dom_1_sf"/>
</dbReference>
<dbReference type="EMBL" id="CP154795">
    <property type="protein sequence ID" value="XAN08894.1"/>
    <property type="molecule type" value="Genomic_DNA"/>
</dbReference>
<dbReference type="GO" id="GO:0016740">
    <property type="term" value="F:transferase activity"/>
    <property type="evidence" value="ECO:0007669"/>
    <property type="project" value="UniProtKB-KW"/>
</dbReference>
<gene>
    <name evidence="2" type="ORF">AADG42_16795</name>
</gene>
<dbReference type="EC" id="2.8.3.-" evidence="2"/>
<proteinExistence type="predicted"/>
<dbReference type="InterPro" id="IPR003673">
    <property type="entry name" value="CoA-Trfase_fam_III"/>
</dbReference>
<keyword evidence="3" id="KW-1185">Reference proteome</keyword>